<dbReference type="PANTHER" id="PTHR47992">
    <property type="entry name" value="PROTEIN PHOSPHATASE"/>
    <property type="match status" value="1"/>
</dbReference>
<comment type="catalytic activity">
    <reaction evidence="7">
        <text>O-phospho-L-seryl-[protein] + H2O = L-seryl-[protein] + phosphate</text>
        <dbReference type="Rhea" id="RHEA:20629"/>
        <dbReference type="Rhea" id="RHEA-COMP:9863"/>
        <dbReference type="Rhea" id="RHEA-COMP:11604"/>
        <dbReference type="ChEBI" id="CHEBI:15377"/>
        <dbReference type="ChEBI" id="CHEBI:29999"/>
        <dbReference type="ChEBI" id="CHEBI:43474"/>
        <dbReference type="ChEBI" id="CHEBI:83421"/>
        <dbReference type="EC" id="3.1.3.16"/>
    </reaction>
</comment>
<evidence type="ECO:0000256" key="8">
    <source>
        <dbReference type="ARBA" id="ARBA00048336"/>
    </source>
</evidence>
<dbReference type="SMART" id="SM00331">
    <property type="entry name" value="PP2C_SIG"/>
    <property type="match status" value="1"/>
</dbReference>
<dbReference type="NCBIfam" id="NF033484">
    <property type="entry name" value="Stp1_PP2C_phos"/>
    <property type="match status" value="1"/>
</dbReference>
<evidence type="ECO:0000256" key="6">
    <source>
        <dbReference type="ARBA" id="ARBA00023211"/>
    </source>
</evidence>
<keyword evidence="5" id="KW-0904">Protein phosphatase</keyword>
<evidence type="ECO:0000313" key="11">
    <source>
        <dbReference type="Proteomes" id="UP000254924"/>
    </source>
</evidence>
<dbReference type="Pfam" id="PF13672">
    <property type="entry name" value="PP2C_2"/>
    <property type="match status" value="1"/>
</dbReference>
<accession>A0A380K5Q2</accession>
<dbReference type="PROSITE" id="PS51746">
    <property type="entry name" value="PPM_2"/>
    <property type="match status" value="1"/>
</dbReference>
<evidence type="ECO:0000256" key="2">
    <source>
        <dbReference type="ARBA" id="ARBA00013081"/>
    </source>
</evidence>
<evidence type="ECO:0000256" key="4">
    <source>
        <dbReference type="ARBA" id="ARBA00022801"/>
    </source>
</evidence>
<feature type="domain" description="PPM-type phosphatase" evidence="9">
    <location>
        <begin position="2"/>
        <end position="240"/>
    </location>
</feature>
<dbReference type="SUPFAM" id="SSF81606">
    <property type="entry name" value="PP2C-like"/>
    <property type="match status" value="1"/>
</dbReference>
<organism evidence="10 11">
    <name type="scientific">Streptococcus hyointestinalis</name>
    <dbReference type="NCBI Taxonomy" id="1337"/>
    <lineage>
        <taxon>Bacteria</taxon>
        <taxon>Bacillati</taxon>
        <taxon>Bacillota</taxon>
        <taxon>Bacilli</taxon>
        <taxon>Lactobacillales</taxon>
        <taxon>Streptococcaceae</taxon>
        <taxon>Streptococcus</taxon>
    </lineage>
</organism>
<name>A0A380K5Q2_9STRE</name>
<comment type="cofactor">
    <cofactor evidence="1">
        <name>Mn(2+)</name>
        <dbReference type="ChEBI" id="CHEBI:29035"/>
    </cofactor>
</comment>
<keyword evidence="4 10" id="KW-0378">Hydrolase</keyword>
<evidence type="ECO:0000313" key="10">
    <source>
        <dbReference type="EMBL" id="SUN60313.1"/>
    </source>
</evidence>
<dbReference type="GO" id="GO:0004722">
    <property type="term" value="F:protein serine/threonine phosphatase activity"/>
    <property type="evidence" value="ECO:0007669"/>
    <property type="project" value="UniProtKB-EC"/>
</dbReference>
<reference evidence="10 11" key="1">
    <citation type="submission" date="2018-06" db="EMBL/GenBank/DDBJ databases">
        <authorList>
            <consortium name="Pathogen Informatics"/>
            <person name="Doyle S."/>
        </authorList>
    </citation>
    <scope>NUCLEOTIDE SEQUENCE [LARGE SCALE GENOMIC DNA]</scope>
    <source>
        <strain evidence="10 11">NCTC12224</strain>
    </source>
</reference>
<dbReference type="GeneID" id="78356251"/>
<evidence type="ECO:0000259" key="9">
    <source>
        <dbReference type="PROSITE" id="PS51746"/>
    </source>
</evidence>
<dbReference type="OrthoDB" id="9801841at2"/>
<dbReference type="InterPro" id="IPR015655">
    <property type="entry name" value="PP2C"/>
</dbReference>
<dbReference type="InterPro" id="IPR001932">
    <property type="entry name" value="PPM-type_phosphatase-like_dom"/>
</dbReference>
<dbReference type="CDD" id="cd00143">
    <property type="entry name" value="PP2Cc"/>
    <property type="match status" value="1"/>
</dbReference>
<keyword evidence="11" id="KW-1185">Reference proteome</keyword>
<dbReference type="GO" id="GO:0046872">
    <property type="term" value="F:metal ion binding"/>
    <property type="evidence" value="ECO:0007669"/>
    <property type="project" value="UniProtKB-KW"/>
</dbReference>
<proteinExistence type="predicted"/>
<dbReference type="Gene3D" id="3.60.40.10">
    <property type="entry name" value="PPM-type phosphatase domain"/>
    <property type="match status" value="1"/>
</dbReference>
<dbReference type="EMBL" id="UHFN01000007">
    <property type="protein sequence ID" value="SUN60313.1"/>
    <property type="molecule type" value="Genomic_DNA"/>
</dbReference>
<evidence type="ECO:0000256" key="7">
    <source>
        <dbReference type="ARBA" id="ARBA00047761"/>
    </source>
</evidence>
<protein>
    <recommendedName>
        <fullName evidence="2">protein-serine/threonine phosphatase</fullName>
        <ecNumber evidence="2">3.1.3.16</ecNumber>
    </recommendedName>
</protein>
<dbReference type="FunFam" id="3.60.40.10:FF:000002">
    <property type="entry name" value="Serine/threonine phosphatase stp"/>
    <property type="match status" value="1"/>
</dbReference>
<keyword evidence="6" id="KW-0464">Manganese</keyword>
<sequence length="246" mass="26812">MELSLLTDVGQRRSSNQDYVSHFENQNGITLVVLADGMGGHRAGNVASEMTVLDLGRLWEETSFTELVDIRDWLLTVIEAENKKIHDLGQEEEYRGMGTTVEAVAIVDNNIIFAHVGDSRIGLVRGSDYQLLTSDHSLVNALVQAGEITEEEAEMHPKKNIITQSIGQANPVEPDLAAHVLEAGDYLVINSDGLTNMISKEDITAILAEDMSLDDKSRALIALANERGGLDNISVALVHFESEAST</sequence>
<dbReference type="EC" id="3.1.3.16" evidence="2"/>
<gene>
    <name evidence="10" type="ORF">NCTC12224_00810</name>
</gene>
<dbReference type="AlphaFoldDB" id="A0A380K5Q2"/>
<keyword evidence="3" id="KW-0479">Metal-binding</keyword>
<evidence type="ECO:0000256" key="3">
    <source>
        <dbReference type="ARBA" id="ARBA00022723"/>
    </source>
</evidence>
<comment type="catalytic activity">
    <reaction evidence="8">
        <text>O-phospho-L-threonyl-[protein] + H2O = L-threonyl-[protein] + phosphate</text>
        <dbReference type="Rhea" id="RHEA:47004"/>
        <dbReference type="Rhea" id="RHEA-COMP:11060"/>
        <dbReference type="Rhea" id="RHEA-COMP:11605"/>
        <dbReference type="ChEBI" id="CHEBI:15377"/>
        <dbReference type="ChEBI" id="CHEBI:30013"/>
        <dbReference type="ChEBI" id="CHEBI:43474"/>
        <dbReference type="ChEBI" id="CHEBI:61977"/>
        <dbReference type="EC" id="3.1.3.16"/>
    </reaction>
</comment>
<dbReference type="RefSeq" id="WP_115268494.1">
    <property type="nucleotide sequence ID" value="NZ_JBNPNB010000048.1"/>
</dbReference>
<dbReference type="SMART" id="SM00332">
    <property type="entry name" value="PP2Cc"/>
    <property type="match status" value="1"/>
</dbReference>
<dbReference type="Proteomes" id="UP000254924">
    <property type="component" value="Unassembled WGS sequence"/>
</dbReference>
<evidence type="ECO:0000256" key="5">
    <source>
        <dbReference type="ARBA" id="ARBA00022912"/>
    </source>
</evidence>
<dbReference type="InterPro" id="IPR036457">
    <property type="entry name" value="PPM-type-like_dom_sf"/>
</dbReference>
<evidence type="ECO:0000256" key="1">
    <source>
        <dbReference type="ARBA" id="ARBA00001936"/>
    </source>
</evidence>